<accession>A0ABX0ZGA3</accession>
<keyword evidence="1" id="KW-0472">Membrane</keyword>
<comment type="caution">
    <text evidence="2">The sequence shown here is derived from an EMBL/GenBank/DDBJ whole genome shotgun (WGS) entry which is preliminary data.</text>
</comment>
<feature type="transmembrane region" description="Helical" evidence="1">
    <location>
        <begin position="190"/>
        <end position="208"/>
    </location>
</feature>
<evidence type="ECO:0000256" key="1">
    <source>
        <dbReference type="SAM" id="Phobius"/>
    </source>
</evidence>
<dbReference type="InterPro" id="IPR047703">
    <property type="entry name" value="SCO2322-like"/>
</dbReference>
<dbReference type="NCBIfam" id="NF040672">
    <property type="entry name" value="SCO2322_fam"/>
    <property type="match status" value="1"/>
</dbReference>
<evidence type="ECO:0008006" key="4">
    <source>
        <dbReference type="Google" id="ProtNLM"/>
    </source>
</evidence>
<proteinExistence type="predicted"/>
<name>A0ABX0ZGA3_9ACTN</name>
<evidence type="ECO:0000313" key="3">
    <source>
        <dbReference type="Proteomes" id="UP000734511"/>
    </source>
</evidence>
<keyword evidence="1" id="KW-0812">Transmembrane</keyword>
<dbReference type="RefSeq" id="WP_167981164.1">
    <property type="nucleotide sequence ID" value="NZ_JAATEJ010000001.1"/>
</dbReference>
<keyword evidence="1" id="KW-1133">Transmembrane helix</keyword>
<protein>
    <recommendedName>
        <fullName evidence="4">Secreted protein</fullName>
    </recommendedName>
</protein>
<dbReference type="Proteomes" id="UP000734511">
    <property type="component" value="Unassembled WGS sequence"/>
</dbReference>
<keyword evidence="3" id="KW-1185">Reference proteome</keyword>
<organism evidence="2 3">
    <name type="scientific">Actinacidiphila epipremni</name>
    <dbReference type="NCBI Taxonomy" id="2053013"/>
    <lineage>
        <taxon>Bacteria</taxon>
        <taxon>Bacillati</taxon>
        <taxon>Actinomycetota</taxon>
        <taxon>Actinomycetes</taxon>
        <taxon>Kitasatosporales</taxon>
        <taxon>Streptomycetaceae</taxon>
        <taxon>Actinacidiphila</taxon>
    </lineage>
</organism>
<dbReference type="EMBL" id="JAATEJ010000001">
    <property type="protein sequence ID" value="NJP42336.1"/>
    <property type="molecule type" value="Genomic_DNA"/>
</dbReference>
<reference evidence="2 3" key="1">
    <citation type="submission" date="2020-03" db="EMBL/GenBank/DDBJ databases">
        <title>WGS of actinomycetes isolated from Thailand.</title>
        <authorList>
            <person name="Thawai C."/>
        </authorList>
    </citation>
    <scope>NUCLEOTIDE SEQUENCE [LARGE SCALE GENOMIC DNA]</scope>
    <source>
        <strain evidence="2 3">PRB2-1</strain>
    </source>
</reference>
<evidence type="ECO:0000313" key="2">
    <source>
        <dbReference type="EMBL" id="NJP42336.1"/>
    </source>
</evidence>
<sequence>MPRTGSPRAAVAVLGLVAALVLLLAAPAHAAGYRYWSYWLRSGSGAWTYAQTGPAMHVPGDGSVEGWRFAVSKDAADKAVQPRGAADFAAICGGTPAEAGRKRIALVIDAGTAADAPDAKATPPAPRTACARVPADASSADALAAVAKPLRYDSAGILCAIAGYPAAGCGEQVAAGSTASAPESSHTGPSVGLLAGAAAIAGLAVAAVRQSRRRAR</sequence>
<gene>
    <name evidence="2" type="ORF">HCN08_02735</name>
</gene>